<comment type="caution">
    <text evidence="1">The sequence shown here is derived from an EMBL/GenBank/DDBJ whole genome shotgun (WGS) entry which is preliminary data.</text>
</comment>
<dbReference type="Pfam" id="PF01874">
    <property type="entry name" value="CitG"/>
    <property type="match status" value="1"/>
</dbReference>
<dbReference type="EMBL" id="DRWN01000009">
    <property type="protein sequence ID" value="HHK67637.1"/>
    <property type="molecule type" value="Genomic_DNA"/>
</dbReference>
<evidence type="ECO:0008006" key="2">
    <source>
        <dbReference type="Google" id="ProtNLM"/>
    </source>
</evidence>
<gene>
    <name evidence="1" type="ORF">ENM11_00575</name>
</gene>
<dbReference type="AlphaFoldDB" id="A0A7C5L6B7"/>
<protein>
    <recommendedName>
        <fullName evidence="2">Triphosphoribosyl-dephospho-CoA synthase</fullName>
    </recommendedName>
</protein>
<dbReference type="Gene3D" id="1.10.4200.10">
    <property type="entry name" value="Triphosphoribosyl-dephospho-CoA protein"/>
    <property type="match status" value="1"/>
</dbReference>
<dbReference type="InterPro" id="IPR002736">
    <property type="entry name" value="CitG"/>
</dbReference>
<sequence length="292" mass="32572">MTLPCTADDVARCCTLGLLLELATTPKPGLVDRMSNPVAYSQFLSSSTSLYKHFRNAAKGGRVGEVVFEACRDMLSWQRGGNTHLGALLLLTPLARAAATCDKPARLRTRLRDVLNKMDYRDTLKIFEAIRSVNPSHLGHVAYLDLYRDKTYAEIRRRRLSVLDALRPYNGHEVVATEYVTCYRNSFVHGYLFLKRQLRENDINTAGVNTFLNILRNLPDSHVSRMYGKPAARMLSRMAAKVLEAGGASSARGRVMLREFAGKTVRAGFKPAATADLLSVSFTLMLLEGWRA</sequence>
<dbReference type="PANTHER" id="PTHR42280:SF1">
    <property type="entry name" value="CITG FAMILY PROTEIN"/>
    <property type="match status" value="1"/>
</dbReference>
<organism evidence="1">
    <name type="scientific">Caldiarchaeum subterraneum</name>
    <dbReference type="NCBI Taxonomy" id="311458"/>
    <lineage>
        <taxon>Archaea</taxon>
        <taxon>Nitrososphaerota</taxon>
        <taxon>Candidatus Caldarchaeales</taxon>
        <taxon>Candidatus Caldarchaeaceae</taxon>
        <taxon>Candidatus Caldarchaeum</taxon>
    </lineage>
</organism>
<proteinExistence type="predicted"/>
<accession>A0A7C5L6B7</accession>
<evidence type="ECO:0000313" key="1">
    <source>
        <dbReference type="EMBL" id="HHK67637.1"/>
    </source>
</evidence>
<dbReference type="GO" id="GO:0046917">
    <property type="term" value="F:triphosphoribosyl-dephospho-CoA synthase activity"/>
    <property type="evidence" value="ECO:0007669"/>
    <property type="project" value="InterPro"/>
</dbReference>
<reference evidence="1" key="1">
    <citation type="journal article" date="2020" name="mSystems">
        <title>Genome- and Community-Level Interaction Insights into Carbon Utilization and Element Cycling Functions of Hydrothermarchaeota in Hydrothermal Sediment.</title>
        <authorList>
            <person name="Zhou Z."/>
            <person name="Liu Y."/>
            <person name="Xu W."/>
            <person name="Pan J."/>
            <person name="Luo Z.H."/>
            <person name="Li M."/>
        </authorList>
    </citation>
    <scope>NUCLEOTIDE SEQUENCE [LARGE SCALE GENOMIC DNA]</scope>
    <source>
        <strain evidence="1">SpSt-1056</strain>
    </source>
</reference>
<name>A0A7C5L6B7_CALS0</name>
<dbReference type="PANTHER" id="PTHR42280">
    <property type="entry name" value="CITG FAMILY PROTEIN"/>
    <property type="match status" value="1"/>
</dbReference>
<dbReference type="GO" id="GO:0005524">
    <property type="term" value="F:ATP binding"/>
    <property type="evidence" value="ECO:0007669"/>
    <property type="project" value="InterPro"/>
</dbReference>